<proteinExistence type="predicted"/>
<dbReference type="InterPro" id="IPR025048">
    <property type="entry name" value="DUF3987"/>
</dbReference>
<comment type="caution">
    <text evidence="2">The sequence shown here is derived from an EMBL/GenBank/DDBJ whole genome shotgun (WGS) entry which is preliminary data.</text>
</comment>
<name>A0A2V4XJZ4_9FLAO</name>
<dbReference type="OrthoDB" id="1522635at2"/>
<gene>
    <name evidence="2" type="ORF">DFQ11_102563</name>
</gene>
<dbReference type="Pfam" id="PF13148">
    <property type="entry name" value="DUF3987"/>
    <property type="match status" value="1"/>
</dbReference>
<dbReference type="Proteomes" id="UP000248054">
    <property type="component" value="Unassembled WGS sequence"/>
</dbReference>
<dbReference type="GO" id="GO:0016817">
    <property type="term" value="F:hydrolase activity, acting on acid anhydrides"/>
    <property type="evidence" value="ECO:0007669"/>
    <property type="project" value="InterPro"/>
</dbReference>
<dbReference type="EMBL" id="QJTD01000002">
    <property type="protein sequence ID" value="PYE81983.1"/>
    <property type="molecule type" value="Genomic_DNA"/>
</dbReference>
<dbReference type="Pfam" id="PF08707">
    <property type="entry name" value="PriCT_2"/>
    <property type="match status" value="1"/>
</dbReference>
<evidence type="ECO:0000313" key="2">
    <source>
        <dbReference type="EMBL" id="PYE81983.1"/>
    </source>
</evidence>
<sequence>MSKTFNPLEWMEIPNQQQQNTEQNYQLDTDNNSEVEKVIKNIEAKQIDIAPNYNDWISIGFAFADEFGESGRSLFHRVSQYYSGYNIKECNKQFDNCLKSKGQGVSLKTFFFLAKQAGVSIITQSSDQYNVNSRNFKSSKVPGVQDNQEEESITELMPTFPKSLYFDIPEYLQQVVEVATSDEERDILLLGSLAAISACFPKIYGIYDGKKVFSNLFLFVTAQASAGKGRLVHCRQLVNPIHKELREEAKLHKQHFEIEMAEYNANKGKVEGIEKPARPPEKMLFIPANNSSTGAYQLLGDSDGKGLIFETEGDTLAHAFKSDYGNYSDGFRKAFHHETISYYRRTDREFVDIESPCLSTVLSGTPKQVSALIPSAENGLFSRFIFYYMNVKPVWKNVFASTTENGLDDYFENLGNQFYELYKLLKVNGDFQFHLTADQQEQFNQFFSEIQVKYLNLQGMDYMATIRRLGLIAFRFCMLFSALRILEMPHIQFNNKGVAFDGSTGEIYNLGHQTGDTSNKLICEERDFQASLAMIKVLVKHSSKVFGELPQEETKPTRKNRKEKFLYALPRNFNRQKYLEVAKKLNIPAKTAEGYITSFIKANLIHREQKDTYINLAIEEVEEMEDSKEV</sequence>
<accession>A0A2V4XJZ4</accession>
<keyword evidence="3" id="KW-1185">Reference proteome</keyword>
<reference evidence="2 3" key="1">
    <citation type="submission" date="2018-06" db="EMBL/GenBank/DDBJ databases">
        <title>Genomic Encyclopedia of Type Strains, Phase III (KMG-III): the genomes of soil and plant-associated and newly described type strains.</title>
        <authorList>
            <person name="Whitman W."/>
        </authorList>
    </citation>
    <scope>NUCLEOTIDE SEQUENCE [LARGE SCALE GENOMIC DNA]</scope>
    <source>
        <strain evidence="2 3">CECT 7945</strain>
    </source>
</reference>
<dbReference type="InterPro" id="IPR014819">
    <property type="entry name" value="PriCT_2"/>
</dbReference>
<feature type="domain" description="Primase C-terminal 2" evidence="1">
    <location>
        <begin position="46"/>
        <end position="114"/>
    </location>
</feature>
<organism evidence="2 3">
    <name type="scientific">Winogradskyella epiphytica</name>
    <dbReference type="NCBI Taxonomy" id="262005"/>
    <lineage>
        <taxon>Bacteria</taxon>
        <taxon>Pseudomonadati</taxon>
        <taxon>Bacteroidota</taxon>
        <taxon>Flavobacteriia</taxon>
        <taxon>Flavobacteriales</taxon>
        <taxon>Flavobacteriaceae</taxon>
        <taxon>Winogradskyella</taxon>
    </lineage>
</organism>
<dbReference type="AlphaFoldDB" id="A0A2V4XJZ4"/>
<dbReference type="RefSeq" id="WP_110475339.1">
    <property type="nucleotide sequence ID" value="NZ_BMWQ01000002.1"/>
</dbReference>
<evidence type="ECO:0000259" key="1">
    <source>
        <dbReference type="Pfam" id="PF08707"/>
    </source>
</evidence>
<protein>
    <submittedName>
        <fullName evidence="2">Primase-like protein</fullName>
    </submittedName>
</protein>
<evidence type="ECO:0000313" key="3">
    <source>
        <dbReference type="Proteomes" id="UP000248054"/>
    </source>
</evidence>